<sequence>MGWHKCSSVRHYTLKHKLITKARRNKGRTEEGHPKHQRDKNTPYTLTVRMESKAKSSVKPGTKTEKKDAAPPPKPNPAPAEPEVEKPAQDGNQEGAQEENEAAGCSCETLEHLKPFLIGGAVVALGAVLVGLVLLARKKTACSYLRFVQRGPAGITMIIPIRCFTCGKIVGNKWEAYLGLLQAEYTEGDALDALGLKRYCCRRMLLSHVDLIEKLLNYAPLEK</sequence>
<dbReference type="GO" id="GO:0008270">
    <property type="term" value="F:zinc ion binding"/>
    <property type="evidence" value="ECO:0007669"/>
    <property type="project" value="InterPro"/>
</dbReference>
<comment type="similarity">
    <text evidence="7">Belongs to the archaeal Rpo10/eukaryotic RPB10 RNA polymerase subunit family.</text>
</comment>
<evidence type="ECO:0000256" key="9">
    <source>
        <dbReference type="ARBA" id="ARBA00078853"/>
    </source>
</evidence>
<dbReference type="EMBL" id="JAHKSW010000010">
    <property type="protein sequence ID" value="KAG7327816.1"/>
    <property type="molecule type" value="Genomic_DNA"/>
</dbReference>
<keyword evidence="11" id="KW-0472">Membrane</keyword>
<dbReference type="PANTHER" id="PTHR23431:SF11">
    <property type="entry name" value="DNA-DIRECTED RNA POLYMERASES I, II, AND III SUBUNIT RPABC5"/>
    <property type="match status" value="1"/>
</dbReference>
<evidence type="ECO:0000313" key="13">
    <source>
        <dbReference type="Proteomes" id="UP000824219"/>
    </source>
</evidence>
<gene>
    <name evidence="12" type="ORF">KOW79_009422</name>
</gene>
<feature type="transmembrane region" description="Helical" evidence="11">
    <location>
        <begin position="116"/>
        <end position="136"/>
    </location>
</feature>
<dbReference type="GO" id="GO:0030182">
    <property type="term" value="P:neuron differentiation"/>
    <property type="evidence" value="ECO:0007669"/>
    <property type="project" value="InterPro"/>
</dbReference>
<name>A0A9D3SKE0_9TELE</name>
<evidence type="ECO:0000256" key="4">
    <source>
        <dbReference type="ARBA" id="ARBA00022723"/>
    </source>
</evidence>
<comment type="caution">
    <text evidence="12">The sequence shown here is derived from an EMBL/GenBank/DDBJ whole genome shotgun (WGS) entry which is preliminary data.</text>
</comment>
<dbReference type="InterPro" id="IPR020789">
    <property type="entry name" value="RNA_pol_suN_Zn-BS"/>
</dbReference>
<accession>A0A9D3SKE0</accession>
<dbReference type="GO" id="GO:0006366">
    <property type="term" value="P:transcription by RNA polymerase II"/>
    <property type="evidence" value="ECO:0007669"/>
    <property type="project" value="TreeGrafter"/>
</dbReference>
<keyword evidence="13" id="KW-1185">Reference proteome</keyword>
<comment type="function">
    <text evidence="8">DNA-dependent RNA polymerase catalyzes the transcription of DNA into RNA using the four ribonucleoside triphosphates as substrates. Common component of RNA polymerases I, II and III which synthesize ribosomal RNA precursors, mRNA precursors and many functional non-coding RNAs, and a small RNAs, such as 5S rRNA and tRNAs, respectively.</text>
</comment>
<proteinExistence type="inferred from homology"/>
<dbReference type="GO" id="GO:0003899">
    <property type="term" value="F:DNA-directed RNA polymerase activity"/>
    <property type="evidence" value="ECO:0007669"/>
    <property type="project" value="InterPro"/>
</dbReference>
<dbReference type="GO" id="GO:0006360">
    <property type="term" value="P:transcription by RNA polymerase I"/>
    <property type="evidence" value="ECO:0007669"/>
    <property type="project" value="TreeGrafter"/>
</dbReference>
<dbReference type="OrthoDB" id="10258858at2759"/>
<dbReference type="GO" id="GO:0003677">
    <property type="term" value="F:DNA binding"/>
    <property type="evidence" value="ECO:0007669"/>
    <property type="project" value="InterPro"/>
</dbReference>
<evidence type="ECO:0000256" key="1">
    <source>
        <dbReference type="ARBA" id="ARBA00004123"/>
    </source>
</evidence>
<keyword evidence="6" id="KW-0804">Transcription</keyword>
<dbReference type="GO" id="GO:0021549">
    <property type="term" value="P:cerebellum development"/>
    <property type="evidence" value="ECO:0007669"/>
    <property type="project" value="InterPro"/>
</dbReference>
<dbReference type="Gene3D" id="1.10.10.60">
    <property type="entry name" value="Homeodomain-like"/>
    <property type="match status" value="1"/>
</dbReference>
<dbReference type="InterPro" id="IPR000268">
    <property type="entry name" value="RPABC5/Rpb10"/>
</dbReference>
<dbReference type="SUPFAM" id="SSF46924">
    <property type="entry name" value="RNA polymerase subunit RPB10"/>
    <property type="match status" value="1"/>
</dbReference>
<evidence type="ECO:0000256" key="2">
    <source>
        <dbReference type="ARBA" id="ARBA00020813"/>
    </source>
</evidence>
<comment type="subcellular location">
    <subcellularLocation>
        <location evidence="1">Nucleus</location>
    </subcellularLocation>
</comment>
<protein>
    <recommendedName>
        <fullName evidence="2">DNA-directed RNA polymerases I, II, and III subunit RPABC5</fullName>
    </recommendedName>
    <alternativeName>
        <fullName evidence="9">DNA-directed RNA polymerase III subunit L</fullName>
    </alternativeName>
</protein>
<reference evidence="12 13" key="1">
    <citation type="submission" date="2021-06" db="EMBL/GenBank/DDBJ databases">
        <title>Chromosome-level genome assembly of the red-tail catfish (Hemibagrus wyckioides).</title>
        <authorList>
            <person name="Shao F."/>
        </authorList>
    </citation>
    <scope>NUCLEOTIDE SEQUENCE [LARGE SCALE GENOMIC DNA]</scope>
    <source>
        <strain evidence="12">EC202008001</strain>
        <tissue evidence="12">Blood</tissue>
    </source>
</reference>
<keyword evidence="5" id="KW-0862">Zinc</keyword>
<evidence type="ECO:0000256" key="8">
    <source>
        <dbReference type="ARBA" id="ARBA00054640"/>
    </source>
</evidence>
<keyword evidence="11" id="KW-0812">Transmembrane</keyword>
<evidence type="ECO:0000256" key="10">
    <source>
        <dbReference type="SAM" id="MobiDB-lite"/>
    </source>
</evidence>
<dbReference type="PANTHER" id="PTHR23431">
    <property type="entry name" value="DNA-DIRECTED RNA POLYMERASES I, II, AND III SUBUNIT RPABC5 FAMILY MEMBER"/>
    <property type="match status" value="1"/>
</dbReference>
<dbReference type="GO" id="GO:0005736">
    <property type="term" value="C:RNA polymerase I complex"/>
    <property type="evidence" value="ECO:0007669"/>
    <property type="project" value="TreeGrafter"/>
</dbReference>
<evidence type="ECO:0000256" key="7">
    <source>
        <dbReference type="ARBA" id="ARBA00025720"/>
    </source>
</evidence>
<dbReference type="AlphaFoldDB" id="A0A9D3SKE0"/>
<keyword evidence="11" id="KW-1133">Transmembrane helix</keyword>
<keyword evidence="3" id="KW-0240">DNA-directed RNA polymerase</keyword>
<evidence type="ECO:0000256" key="5">
    <source>
        <dbReference type="ARBA" id="ARBA00022833"/>
    </source>
</evidence>
<dbReference type="FunFam" id="1.10.10.60:FF:000024">
    <property type="entry name" value="DNA-directed RNA polymerases I, II, and III subunit"/>
    <property type="match status" value="1"/>
</dbReference>
<keyword evidence="4" id="KW-0479">Metal-binding</keyword>
<dbReference type="Pfam" id="PF15677">
    <property type="entry name" value="CEND1"/>
    <property type="match status" value="1"/>
</dbReference>
<dbReference type="GO" id="GO:0005666">
    <property type="term" value="C:RNA polymerase III complex"/>
    <property type="evidence" value="ECO:0007669"/>
    <property type="project" value="TreeGrafter"/>
</dbReference>
<organism evidence="12 13">
    <name type="scientific">Hemibagrus wyckioides</name>
    <dbReference type="NCBI Taxonomy" id="337641"/>
    <lineage>
        <taxon>Eukaryota</taxon>
        <taxon>Metazoa</taxon>
        <taxon>Chordata</taxon>
        <taxon>Craniata</taxon>
        <taxon>Vertebrata</taxon>
        <taxon>Euteleostomi</taxon>
        <taxon>Actinopterygii</taxon>
        <taxon>Neopterygii</taxon>
        <taxon>Teleostei</taxon>
        <taxon>Ostariophysi</taxon>
        <taxon>Siluriformes</taxon>
        <taxon>Bagridae</taxon>
        <taxon>Hemibagrus</taxon>
    </lineage>
</organism>
<dbReference type="NCBIfam" id="NF003089">
    <property type="entry name" value="PRK04016.1"/>
    <property type="match status" value="1"/>
</dbReference>
<dbReference type="Pfam" id="PF01194">
    <property type="entry name" value="RNA_pol_N"/>
    <property type="match status" value="1"/>
</dbReference>
<feature type="compositionally biased region" description="Pro residues" evidence="10">
    <location>
        <begin position="70"/>
        <end position="80"/>
    </location>
</feature>
<dbReference type="InterPro" id="IPR020162">
    <property type="entry name" value="Cend1"/>
</dbReference>
<feature type="compositionally biased region" description="Basic residues" evidence="10">
    <location>
        <begin position="14"/>
        <end position="26"/>
    </location>
</feature>
<dbReference type="InterPro" id="IPR023580">
    <property type="entry name" value="RNA_pol_su_RPB10"/>
</dbReference>
<dbReference type="PROSITE" id="PS01112">
    <property type="entry name" value="RNA_POL_N_8KD"/>
    <property type="match status" value="1"/>
</dbReference>
<evidence type="ECO:0000256" key="11">
    <source>
        <dbReference type="SAM" id="Phobius"/>
    </source>
</evidence>
<dbReference type="GO" id="GO:0005665">
    <property type="term" value="C:RNA polymerase II, core complex"/>
    <property type="evidence" value="ECO:0007669"/>
    <property type="project" value="TreeGrafter"/>
</dbReference>
<dbReference type="GO" id="GO:0042797">
    <property type="term" value="P:tRNA transcription by RNA polymerase III"/>
    <property type="evidence" value="ECO:0007669"/>
    <property type="project" value="TreeGrafter"/>
</dbReference>
<evidence type="ECO:0000256" key="6">
    <source>
        <dbReference type="ARBA" id="ARBA00023163"/>
    </source>
</evidence>
<dbReference type="HAMAP" id="MF_00250">
    <property type="entry name" value="RNApol_arch_Rpo10"/>
    <property type="match status" value="1"/>
</dbReference>
<evidence type="ECO:0000313" key="12">
    <source>
        <dbReference type="EMBL" id="KAG7327816.1"/>
    </source>
</evidence>
<evidence type="ECO:0000256" key="3">
    <source>
        <dbReference type="ARBA" id="ARBA00022478"/>
    </source>
</evidence>
<dbReference type="Proteomes" id="UP000824219">
    <property type="component" value="Linkage Group LG10"/>
</dbReference>
<feature type="region of interest" description="Disordered" evidence="10">
    <location>
        <begin position="14"/>
        <end position="101"/>
    </location>
</feature>